<dbReference type="Gene3D" id="1.20.1280.50">
    <property type="match status" value="1"/>
</dbReference>
<dbReference type="EMBL" id="LS974621">
    <property type="protein sequence ID" value="CAG7873526.1"/>
    <property type="molecule type" value="Genomic_DNA"/>
</dbReference>
<dbReference type="PANTHER" id="PTHR31672:SF13">
    <property type="entry name" value="F-BOX PROTEIN CPR30-LIKE"/>
    <property type="match status" value="1"/>
</dbReference>
<evidence type="ECO:0000313" key="3">
    <source>
        <dbReference type="EMBL" id="RID60852.1"/>
    </source>
</evidence>
<dbReference type="PROSITE" id="PS50181">
    <property type="entry name" value="FBOX"/>
    <property type="match status" value="1"/>
</dbReference>
<dbReference type="Pfam" id="PF07734">
    <property type="entry name" value="FBA_1"/>
    <property type="match status" value="1"/>
</dbReference>
<dbReference type="Proteomes" id="UP000264353">
    <property type="component" value="Chromosome A5"/>
</dbReference>
<protein>
    <recommendedName>
        <fullName evidence="1">F-box domain-containing protein</fullName>
    </recommendedName>
</protein>
<evidence type="ECO:0000313" key="5">
    <source>
        <dbReference type="Proteomes" id="UP000264353"/>
    </source>
</evidence>
<organism evidence="3 5">
    <name type="scientific">Brassica campestris</name>
    <name type="common">Field mustard</name>
    <dbReference type="NCBI Taxonomy" id="3711"/>
    <lineage>
        <taxon>Eukaryota</taxon>
        <taxon>Viridiplantae</taxon>
        <taxon>Streptophyta</taxon>
        <taxon>Embryophyta</taxon>
        <taxon>Tracheophyta</taxon>
        <taxon>Spermatophyta</taxon>
        <taxon>Magnoliopsida</taxon>
        <taxon>eudicotyledons</taxon>
        <taxon>Gunneridae</taxon>
        <taxon>Pentapetalae</taxon>
        <taxon>rosids</taxon>
        <taxon>malvids</taxon>
        <taxon>Brassicales</taxon>
        <taxon>Brassicaceae</taxon>
        <taxon>Brassiceae</taxon>
        <taxon>Brassica</taxon>
    </lineage>
</organism>
<name>A0A397Z5C3_BRACM</name>
<dbReference type="InterPro" id="IPR050796">
    <property type="entry name" value="SCF_F-box_component"/>
</dbReference>
<dbReference type="SUPFAM" id="SSF50965">
    <property type="entry name" value="Galactose oxidase, central domain"/>
    <property type="match status" value="1"/>
</dbReference>
<dbReference type="SUPFAM" id="SSF81383">
    <property type="entry name" value="F-box domain"/>
    <property type="match status" value="1"/>
</dbReference>
<reference evidence="4" key="2">
    <citation type="submission" date="2018-11" db="EMBL/GenBank/DDBJ databases">
        <authorList>
            <consortium name="Genoscope - CEA"/>
            <person name="William W."/>
        </authorList>
    </citation>
    <scope>NUCLEOTIDE SEQUENCE</scope>
</reference>
<dbReference type="InterPro" id="IPR036047">
    <property type="entry name" value="F-box-like_dom_sf"/>
</dbReference>
<dbReference type="Gramene" id="A05p00470.2_BraZ1">
    <property type="protein sequence ID" value="A05p00470.2_BraZ1.CDS.1"/>
    <property type="gene ID" value="A05g00470.2_BraZ1"/>
</dbReference>
<sequence length="386" mass="44135">MAASRRSWSLPLMPPVILQQIFYKTPADALVRAKPTCKEWYALLTDETFINQHFNRSKEHFLRIFDTVQIMDPVTTTSSVSPVPDELRQHPNKITSVHPLLVHCDGLMLVGSYMWKCRDDGSRHANLALWNPVLRNIRWIEPSRSITTSDYHGIGYDKNNRSDGYKILRFASRPWEIEIYECKTSSWRTLDVELDMDVHILPFCVAAMGNMYWIAFRDVEEEDDDEEEIICGFDFSDETFKDICLCPTSYVNSHLSCFNGDCLSLLQQDQVSRNIEVWVSSKLGGGDGDVSFSKYFSLSGPGLPALRVHANAARPVYCFVKPKSVIVWCVEVEGQGTDKAFTCCTLYEIDEGGVKSKRETERNYMRDYSRAFLCGHVYVPSMILPP</sequence>
<proteinExistence type="predicted"/>
<dbReference type="NCBIfam" id="TIGR01640">
    <property type="entry name" value="F_box_assoc_1"/>
    <property type="match status" value="1"/>
</dbReference>
<reference evidence="3 5" key="1">
    <citation type="submission" date="2018-06" db="EMBL/GenBank/DDBJ databases">
        <title>WGS assembly of Brassica rapa FPsc.</title>
        <authorList>
            <person name="Bowman J."/>
            <person name="Kohchi T."/>
            <person name="Yamato K."/>
            <person name="Jenkins J."/>
            <person name="Shu S."/>
            <person name="Ishizaki K."/>
            <person name="Yamaoka S."/>
            <person name="Nishihama R."/>
            <person name="Nakamura Y."/>
            <person name="Berger F."/>
            <person name="Adam C."/>
            <person name="Aki S."/>
            <person name="Althoff F."/>
            <person name="Araki T."/>
            <person name="Arteaga-Vazquez M."/>
            <person name="Balasubrmanian S."/>
            <person name="Bauer D."/>
            <person name="Boehm C."/>
            <person name="Briginshaw L."/>
            <person name="Caballero-Perez J."/>
            <person name="Catarino B."/>
            <person name="Chen F."/>
            <person name="Chiyoda S."/>
            <person name="Chovatia M."/>
            <person name="Davies K."/>
            <person name="Delmans M."/>
            <person name="Demura T."/>
            <person name="Dierschke T."/>
            <person name="Dolan L."/>
            <person name="Dorantes-Acosta A."/>
            <person name="Eklund D."/>
            <person name="Florent S."/>
            <person name="Flores-Sandoval E."/>
            <person name="Fujiyama A."/>
            <person name="Fukuzawa H."/>
            <person name="Galik B."/>
            <person name="Grimanelli D."/>
            <person name="Grimwood J."/>
            <person name="Grossniklaus U."/>
            <person name="Hamada T."/>
            <person name="Haseloff J."/>
            <person name="Hetherington A."/>
            <person name="Higo A."/>
            <person name="Hirakawa Y."/>
            <person name="Hundley H."/>
            <person name="Ikeda Y."/>
            <person name="Inoue K."/>
            <person name="Inoue S."/>
            <person name="Ishida S."/>
            <person name="Jia Q."/>
            <person name="Kakita M."/>
            <person name="Kanazawa T."/>
            <person name="Kawai Y."/>
            <person name="Kawashima T."/>
            <person name="Kennedy M."/>
            <person name="Kinose K."/>
            <person name="Kinoshita T."/>
            <person name="Kohara Y."/>
            <person name="Koide E."/>
            <person name="Komatsu K."/>
            <person name="Kopischke S."/>
            <person name="Kubo M."/>
            <person name="Kyozuka J."/>
            <person name="Lagercrantz U."/>
            <person name="Lin S."/>
            <person name="Lindquist E."/>
            <person name="Lipzen A."/>
            <person name="Lu C."/>
            <person name="Luna E."/>
            <person name="Martienssen R."/>
            <person name="Minamino N."/>
            <person name="Mizutani M."/>
            <person name="Mizutani M."/>
            <person name="Mochizuki N."/>
            <person name="Monte I."/>
            <person name="Mosher R."/>
            <person name="Nagasaki H."/>
            <person name="Nakagami H."/>
            <person name="Naramoto S."/>
            <person name="Nishitani K."/>
            <person name="Ohtani M."/>
            <person name="Okamoto T."/>
            <person name="Okumura M."/>
            <person name="Phillips J."/>
            <person name="Pollak B."/>
            <person name="Reinders A."/>
            <person name="Roevekamp M."/>
            <person name="Sano R."/>
            <person name="Sawa S."/>
            <person name="Schmid M."/>
            <person name="Shirakawa M."/>
            <person name="Solano R."/>
            <person name="Spunde A."/>
            <person name="Suetsugu N."/>
            <person name="Sugano S."/>
            <person name="Sugiyama A."/>
            <person name="Sun R."/>
            <person name="Suzuki Y."/>
            <person name="Takenaka M."/>
            <person name="Takezawa D."/>
            <person name="Tomogane H."/>
            <person name="Tsuzuki M."/>
            <person name="Ueda T."/>
            <person name="Umeda M."/>
            <person name="Ward J."/>
            <person name="Watanabe Y."/>
            <person name="Yazaki K."/>
            <person name="Yokoyama R."/>
            <person name="Yoshitake Y."/>
            <person name="Yotsui I."/>
            <person name="Zachgo S."/>
            <person name="Schmutz J."/>
        </authorList>
    </citation>
    <scope>NUCLEOTIDE SEQUENCE [LARGE SCALE GENOMIC DNA]</scope>
    <source>
        <strain evidence="5">cv. B-3</strain>
    </source>
</reference>
<gene>
    <name evidence="4" type="ORF">BRAA05T19041Z</name>
    <name evidence="2" type="ORF">BRAPAZ1V2_A05P00470.2</name>
    <name evidence="3" type="ORF">BRARA_E00046</name>
</gene>
<evidence type="ECO:0000313" key="4">
    <source>
        <dbReference type="EMBL" id="VDC69327.1"/>
    </source>
</evidence>
<evidence type="ECO:0000313" key="2">
    <source>
        <dbReference type="EMBL" id="CAG7873526.1"/>
    </source>
</evidence>
<dbReference type="InterPro" id="IPR011043">
    <property type="entry name" value="Gal_Oxase/kelch_b-propeller"/>
</dbReference>
<feature type="domain" description="F-box" evidence="1">
    <location>
        <begin position="7"/>
        <end position="57"/>
    </location>
</feature>
<dbReference type="AlphaFoldDB" id="A0A397Z5C3"/>
<dbReference type="InterPro" id="IPR017451">
    <property type="entry name" value="F-box-assoc_interact_dom"/>
</dbReference>
<evidence type="ECO:0000259" key="1">
    <source>
        <dbReference type="PROSITE" id="PS50181"/>
    </source>
</evidence>
<dbReference type="PANTHER" id="PTHR31672">
    <property type="entry name" value="BNACNNG10540D PROTEIN"/>
    <property type="match status" value="1"/>
</dbReference>
<dbReference type="InterPro" id="IPR006527">
    <property type="entry name" value="F-box-assoc_dom_typ1"/>
</dbReference>
<dbReference type="EMBL" id="CM010632">
    <property type="protein sequence ID" value="RID60852.1"/>
    <property type="molecule type" value="Genomic_DNA"/>
</dbReference>
<accession>A0A397Z5C3</accession>
<dbReference type="EMBL" id="LR031570">
    <property type="protein sequence ID" value="VDC69327.1"/>
    <property type="molecule type" value="Genomic_DNA"/>
</dbReference>
<dbReference type="InterPro" id="IPR001810">
    <property type="entry name" value="F-box_dom"/>
</dbReference>
<dbReference type="Proteomes" id="UP000694005">
    <property type="component" value="Chromosome A05"/>
</dbReference>